<evidence type="ECO:0000256" key="6">
    <source>
        <dbReference type="ARBA" id="ARBA00022786"/>
    </source>
</evidence>
<dbReference type="GO" id="GO:0061630">
    <property type="term" value="F:ubiquitin protein ligase activity"/>
    <property type="evidence" value="ECO:0007669"/>
    <property type="project" value="UniProtKB-EC"/>
</dbReference>
<dbReference type="GO" id="GO:0004713">
    <property type="term" value="F:protein tyrosine kinase activity"/>
    <property type="evidence" value="ECO:0007669"/>
    <property type="project" value="InterPro"/>
</dbReference>
<dbReference type="EMBL" id="GGEC01027375">
    <property type="protein sequence ID" value="MBX07859.1"/>
    <property type="molecule type" value="Transcribed_RNA"/>
</dbReference>
<keyword evidence="6" id="KW-0833">Ubl conjugation pathway</keyword>
<dbReference type="InterPro" id="IPR020635">
    <property type="entry name" value="Tyr_kinase_cat_dom"/>
</dbReference>
<dbReference type="PROSITE" id="PS51698">
    <property type="entry name" value="U_BOX"/>
    <property type="match status" value="1"/>
</dbReference>
<dbReference type="SMART" id="SM00219">
    <property type="entry name" value="TyrKc"/>
    <property type="match status" value="1"/>
</dbReference>
<dbReference type="Gene3D" id="1.10.510.10">
    <property type="entry name" value="Transferase(Phosphotransferase) domain 1"/>
    <property type="match status" value="1"/>
</dbReference>
<accession>A0A2P2KQ50</accession>
<evidence type="ECO:0000256" key="2">
    <source>
        <dbReference type="ARBA" id="ARBA00003861"/>
    </source>
</evidence>
<dbReference type="SUPFAM" id="SSF57850">
    <property type="entry name" value="RING/U-box"/>
    <property type="match status" value="1"/>
</dbReference>
<feature type="coiled-coil region" evidence="7">
    <location>
        <begin position="247"/>
        <end position="373"/>
    </location>
</feature>
<dbReference type="Pfam" id="PF04564">
    <property type="entry name" value="U-box"/>
    <property type="match status" value="1"/>
</dbReference>
<dbReference type="InterPro" id="IPR001245">
    <property type="entry name" value="Ser-Thr/Tyr_kinase_cat_dom"/>
</dbReference>
<evidence type="ECO:0000259" key="8">
    <source>
        <dbReference type="PROSITE" id="PS50011"/>
    </source>
</evidence>
<dbReference type="Gene3D" id="3.30.40.10">
    <property type="entry name" value="Zinc/RING finger domain, C3HC4 (zinc finger)"/>
    <property type="match status" value="1"/>
</dbReference>
<dbReference type="AlphaFoldDB" id="A0A2P2KQ50"/>
<dbReference type="EC" id="2.3.2.27" evidence="4"/>
<dbReference type="Gene3D" id="3.30.200.20">
    <property type="entry name" value="Phosphorylase Kinase, domain 1"/>
    <property type="match status" value="1"/>
</dbReference>
<dbReference type="InterPro" id="IPR013083">
    <property type="entry name" value="Znf_RING/FYVE/PHD"/>
</dbReference>
<dbReference type="InterPro" id="IPR051348">
    <property type="entry name" value="U-box_ubiquitin_ligases"/>
</dbReference>
<dbReference type="PROSITE" id="PS50011">
    <property type="entry name" value="PROTEIN_KINASE_DOM"/>
    <property type="match status" value="1"/>
</dbReference>
<reference evidence="10" key="1">
    <citation type="submission" date="2018-02" db="EMBL/GenBank/DDBJ databases">
        <title>Rhizophora mucronata_Transcriptome.</title>
        <authorList>
            <person name="Meera S.P."/>
            <person name="Sreeshan A."/>
            <person name="Augustine A."/>
        </authorList>
    </citation>
    <scope>NUCLEOTIDE SEQUENCE</scope>
    <source>
        <tissue evidence="10">Leaf</tissue>
    </source>
</reference>
<organism evidence="10">
    <name type="scientific">Rhizophora mucronata</name>
    <name type="common">Asiatic mangrove</name>
    <dbReference type="NCBI Taxonomy" id="61149"/>
    <lineage>
        <taxon>Eukaryota</taxon>
        <taxon>Viridiplantae</taxon>
        <taxon>Streptophyta</taxon>
        <taxon>Embryophyta</taxon>
        <taxon>Tracheophyta</taxon>
        <taxon>Spermatophyta</taxon>
        <taxon>Magnoliopsida</taxon>
        <taxon>eudicotyledons</taxon>
        <taxon>Gunneridae</taxon>
        <taxon>Pentapetalae</taxon>
        <taxon>rosids</taxon>
        <taxon>fabids</taxon>
        <taxon>Malpighiales</taxon>
        <taxon>Rhizophoraceae</taxon>
        <taxon>Rhizophora</taxon>
    </lineage>
</organism>
<dbReference type="CDD" id="cd16655">
    <property type="entry name" value="RING-Ubox_WDSUB1-like"/>
    <property type="match status" value="1"/>
</dbReference>
<protein>
    <recommendedName>
        <fullName evidence="4">RING-type E3 ubiquitin transferase</fullName>
        <ecNumber evidence="4">2.3.2.27</ecNumber>
    </recommendedName>
</protein>
<sequence length="829" mass="94409">MDAQVEKVYVALGNDLQDGFKTLDWTLGKWKSKSISIVILHFAYNISHDFVYTPLGKFPASAVNDDKLEVLRKYEQQKVESLLSEYKAFCGKVKAEVLKIEKSSEPIHKVMVDLISTLKIRKLVMGITFMNSSSSSSSWRSKSAISSLLKIQQHKQFFCQFFIICEGKLVFLKEENEGVFIEDDQGVIIAKRNNFKSWIGKIFTDNSTKSLHSSKSLDFCNPGNRWEDYLQEIEVYFEYLSSLKLDEEILEEENDVLQSILMELEDDVSMSVDTKMEHSKRKIDEAQIVIQSEREETIANAERSAKAERAISLCNDRVEKLEAQIKQESTSRAEIAKCLDAEKEQIEEIVGDIKEIKNRLSSLVELQSELSNKLRISTMTRSHMEAQLEKAVAARAQIVREIEVLRHQRDVFQRRIEFCREKDAIGKAKRLTELCCSCREYNAEDIRLATDDFSESLRLKSGGNWTNVYRGRINGTTVAIKMLQDENALSREDFLAKVKIINSIRHPHLVAMLGFCSELKSIVFEYMHNGSLRDIFSSQRSHKRRNLGLGWYDRIRIAHEVGSGLGFLHSAKPRPVALGRLTASNILLDGNLVAKISGHRFTSNYDEEDVQHNIRDFGVILGHLLNGRNWAGPNEEVIRMDPAALVQILDERAGEGKLELAEELAGIAVGCVSVKREPSTYGTMAEVMKKLGELRRKADELAARGGCEVLVDEHIVDKEDSSEVPSFFLCPIVQEVMRDPHVAADGFSYELEAIGEWLRTGRNRSPVTNLRLKHKFLTPNYALRSLIEDWHDQRLRDGTEQNTKKEEEPSVKSSTGVAYSFFHGIRKHF</sequence>
<dbReference type="PANTHER" id="PTHR45647:SF56">
    <property type="entry name" value="U-BOX DOMAIN-CONTAINING PROTEIN 50-RELATED"/>
    <property type="match status" value="1"/>
</dbReference>
<dbReference type="UniPathway" id="UPA00143"/>
<feature type="domain" description="U-box" evidence="9">
    <location>
        <begin position="723"/>
        <end position="797"/>
    </location>
</feature>
<dbReference type="SMART" id="SM00504">
    <property type="entry name" value="Ubox"/>
    <property type="match status" value="1"/>
</dbReference>
<dbReference type="Pfam" id="PF07714">
    <property type="entry name" value="PK_Tyr_Ser-Thr"/>
    <property type="match status" value="1"/>
</dbReference>
<feature type="domain" description="Protein kinase" evidence="8">
    <location>
        <begin position="454"/>
        <end position="777"/>
    </location>
</feature>
<proteinExistence type="predicted"/>
<comment type="catalytic activity">
    <reaction evidence="1">
        <text>S-ubiquitinyl-[E2 ubiquitin-conjugating enzyme]-L-cysteine + [acceptor protein]-L-lysine = [E2 ubiquitin-conjugating enzyme]-L-cysteine + N(6)-ubiquitinyl-[acceptor protein]-L-lysine.</text>
        <dbReference type="EC" id="2.3.2.27"/>
    </reaction>
</comment>
<dbReference type="PANTHER" id="PTHR45647">
    <property type="entry name" value="OS02G0152300 PROTEIN"/>
    <property type="match status" value="1"/>
</dbReference>
<comment type="function">
    <text evidence="2">Functions as an E3 ubiquitin ligase.</text>
</comment>
<dbReference type="InterPro" id="IPR003613">
    <property type="entry name" value="Ubox_domain"/>
</dbReference>
<evidence type="ECO:0000256" key="4">
    <source>
        <dbReference type="ARBA" id="ARBA00012483"/>
    </source>
</evidence>
<dbReference type="InterPro" id="IPR011009">
    <property type="entry name" value="Kinase-like_dom_sf"/>
</dbReference>
<keyword evidence="5" id="KW-0808">Transferase</keyword>
<dbReference type="InterPro" id="IPR000719">
    <property type="entry name" value="Prot_kinase_dom"/>
</dbReference>
<dbReference type="GO" id="GO:0005524">
    <property type="term" value="F:ATP binding"/>
    <property type="evidence" value="ECO:0007669"/>
    <property type="project" value="InterPro"/>
</dbReference>
<evidence type="ECO:0000256" key="3">
    <source>
        <dbReference type="ARBA" id="ARBA00004906"/>
    </source>
</evidence>
<evidence type="ECO:0000256" key="7">
    <source>
        <dbReference type="SAM" id="Coils"/>
    </source>
</evidence>
<evidence type="ECO:0000259" key="9">
    <source>
        <dbReference type="PROSITE" id="PS51698"/>
    </source>
</evidence>
<dbReference type="GO" id="GO:0016567">
    <property type="term" value="P:protein ubiquitination"/>
    <property type="evidence" value="ECO:0007669"/>
    <property type="project" value="UniProtKB-UniPathway"/>
</dbReference>
<keyword evidence="7" id="KW-0175">Coiled coil</keyword>
<evidence type="ECO:0000256" key="5">
    <source>
        <dbReference type="ARBA" id="ARBA00022679"/>
    </source>
</evidence>
<name>A0A2P2KQ50_RHIMU</name>
<comment type="pathway">
    <text evidence="3">Protein modification; protein ubiquitination.</text>
</comment>
<evidence type="ECO:0000256" key="1">
    <source>
        <dbReference type="ARBA" id="ARBA00000900"/>
    </source>
</evidence>
<dbReference type="SUPFAM" id="SSF56112">
    <property type="entry name" value="Protein kinase-like (PK-like)"/>
    <property type="match status" value="1"/>
</dbReference>
<evidence type="ECO:0000313" key="10">
    <source>
        <dbReference type="EMBL" id="MBX07859.1"/>
    </source>
</evidence>